<protein>
    <submittedName>
        <fullName evidence="2">Putative acyl-CoA N-acyltransferase</fullName>
    </submittedName>
</protein>
<dbReference type="EMBL" id="ADBJ01000050">
    <property type="protein sequence ID" value="EFA75893.1"/>
    <property type="molecule type" value="Genomic_DNA"/>
</dbReference>
<gene>
    <name evidence="2" type="ORF">PPL_10465</name>
</gene>
<dbReference type="Gene3D" id="3.40.630.30">
    <property type="match status" value="1"/>
</dbReference>
<organism evidence="2 3">
    <name type="scientific">Heterostelium pallidum (strain ATCC 26659 / Pp 5 / PN500)</name>
    <name type="common">Cellular slime mold</name>
    <name type="synonym">Polysphondylium pallidum</name>
    <dbReference type="NCBI Taxonomy" id="670386"/>
    <lineage>
        <taxon>Eukaryota</taxon>
        <taxon>Amoebozoa</taxon>
        <taxon>Evosea</taxon>
        <taxon>Eumycetozoa</taxon>
        <taxon>Dictyostelia</taxon>
        <taxon>Acytosteliales</taxon>
        <taxon>Acytosteliaceae</taxon>
        <taxon>Heterostelium</taxon>
    </lineage>
</organism>
<dbReference type="InterPro" id="IPR016181">
    <property type="entry name" value="Acyl_CoA_acyltransferase"/>
</dbReference>
<sequence>MISVEETLKIVKSPKDLLDKIGGLRFKDRLRAQIIVQGGKNYYFFADNLDTPTIVIGLDRVRGQFCVFNSDVERFTEYAINHNWKRGFLLPYKDQIVLDDTQYPFTINGLLMHLNEITTVPLVFSCLGTKENDILEQILKDQGISILDNPEVYDFCLLDFPNKEQKIKELQSIVDGEGYTFSSISQEGAIVVDNYWTYKNATSLHFMQWTAANSETCCLKVGDELASWIIQYTDGNIGALFTPDKFRNKGYAKKVVAKILIQLLKKNQYTPYIYIKDDNVPSHSLFKSFGYTVLSDQCRWLIAKIE</sequence>
<dbReference type="RefSeq" id="XP_020428027.1">
    <property type="nucleotide sequence ID" value="XM_020581240.1"/>
</dbReference>
<dbReference type="InterPro" id="IPR013653">
    <property type="entry name" value="GCN5-like_dom"/>
</dbReference>
<reference evidence="2 3" key="1">
    <citation type="journal article" date="2011" name="Genome Res.">
        <title>Phylogeny-wide analysis of social amoeba genomes highlights ancient origins for complex intercellular communication.</title>
        <authorList>
            <person name="Heidel A.J."/>
            <person name="Lawal H.M."/>
            <person name="Felder M."/>
            <person name="Schilde C."/>
            <person name="Helps N.R."/>
            <person name="Tunggal B."/>
            <person name="Rivero F."/>
            <person name="John U."/>
            <person name="Schleicher M."/>
            <person name="Eichinger L."/>
            <person name="Platzer M."/>
            <person name="Noegel A.A."/>
            <person name="Schaap P."/>
            <person name="Gloeckner G."/>
        </authorList>
    </citation>
    <scope>NUCLEOTIDE SEQUENCE [LARGE SCALE GENOMIC DNA]</scope>
    <source>
        <strain evidence="3">ATCC 26659 / Pp 5 / PN500</strain>
    </source>
</reference>
<dbReference type="GeneID" id="31365934"/>
<dbReference type="STRING" id="670386.D3BR61"/>
<evidence type="ECO:0000259" key="1">
    <source>
        <dbReference type="Pfam" id="PF08445"/>
    </source>
</evidence>
<dbReference type="Proteomes" id="UP000001396">
    <property type="component" value="Unassembled WGS sequence"/>
</dbReference>
<keyword evidence="3" id="KW-1185">Reference proteome</keyword>
<feature type="domain" description="GCN5-related N-acetyltransferase Rv2170-like" evidence="1">
    <location>
        <begin position="223"/>
        <end position="300"/>
    </location>
</feature>
<evidence type="ECO:0000313" key="3">
    <source>
        <dbReference type="Proteomes" id="UP000001396"/>
    </source>
</evidence>
<dbReference type="PANTHER" id="PTHR31143:SF2">
    <property type="entry name" value="FR47-LIKE DOMAIN-CONTAINING PROTEIN-RELATED"/>
    <property type="match status" value="1"/>
</dbReference>
<keyword evidence="2" id="KW-0012">Acyltransferase</keyword>
<dbReference type="InterPro" id="IPR027365">
    <property type="entry name" value="GNAT_acetyltra_YdfB-like"/>
</dbReference>
<keyword evidence="2" id="KW-0808">Transferase</keyword>
<dbReference type="SUPFAM" id="SSF55729">
    <property type="entry name" value="Acyl-CoA N-acyltransferases (Nat)"/>
    <property type="match status" value="1"/>
</dbReference>
<evidence type="ECO:0000313" key="2">
    <source>
        <dbReference type="EMBL" id="EFA75893.1"/>
    </source>
</evidence>
<proteinExistence type="predicted"/>
<dbReference type="GO" id="GO:0016747">
    <property type="term" value="F:acyltransferase activity, transferring groups other than amino-acyl groups"/>
    <property type="evidence" value="ECO:0007669"/>
    <property type="project" value="InterPro"/>
</dbReference>
<name>D3BR61_HETP5</name>
<dbReference type="OMA" id="WELASWI"/>
<dbReference type="PANTHER" id="PTHR31143">
    <property type="match status" value="1"/>
</dbReference>
<dbReference type="Pfam" id="PF08445">
    <property type="entry name" value="FR47"/>
    <property type="match status" value="1"/>
</dbReference>
<dbReference type="InParanoid" id="D3BR61"/>
<dbReference type="AlphaFoldDB" id="D3BR61"/>
<accession>D3BR61</accession>
<comment type="caution">
    <text evidence="2">The sequence shown here is derived from an EMBL/GenBank/DDBJ whole genome shotgun (WGS) entry which is preliminary data.</text>
</comment>